<protein>
    <submittedName>
        <fullName evidence="2">Uncharacterized protein</fullName>
    </submittedName>
</protein>
<proteinExistence type="predicted"/>
<dbReference type="AlphaFoldDB" id="A0A1V6PK76"/>
<accession>A0A1V6PK76</accession>
<dbReference type="EMBL" id="MDYL01000002">
    <property type="protein sequence ID" value="OQD77438.1"/>
    <property type="molecule type" value="Genomic_DNA"/>
</dbReference>
<reference evidence="3" key="1">
    <citation type="journal article" date="2017" name="Nat. Microbiol.">
        <title>Global analysis of biosynthetic gene clusters reveals vast potential of secondary metabolite production in Penicillium species.</title>
        <authorList>
            <person name="Nielsen J.C."/>
            <person name="Grijseels S."/>
            <person name="Prigent S."/>
            <person name="Ji B."/>
            <person name="Dainat J."/>
            <person name="Nielsen K.F."/>
            <person name="Frisvad J.C."/>
            <person name="Workman M."/>
            <person name="Nielsen J."/>
        </authorList>
    </citation>
    <scope>NUCLEOTIDE SEQUENCE [LARGE SCALE GENOMIC DNA]</scope>
    <source>
        <strain evidence="3">IBT 11843</strain>
    </source>
</reference>
<feature type="non-terminal residue" evidence="2">
    <location>
        <position position="105"/>
    </location>
</feature>
<name>A0A1V6PK76_PENDC</name>
<sequence>MAPILTSNPTLKLTPDPLTPINFAPFGTAICSPIPRDLNVAPQPSNLPPYKPSASPGKPKLSPEILLARHSANHLAGPNPPSRLQILEEIYLVRRMEEKYLDGEI</sequence>
<dbReference type="STRING" id="69771.A0A1V6PK76"/>
<keyword evidence="3" id="KW-1185">Reference proteome</keyword>
<comment type="caution">
    <text evidence="2">The sequence shown here is derived from an EMBL/GenBank/DDBJ whole genome shotgun (WGS) entry which is preliminary data.</text>
</comment>
<dbReference type="Proteomes" id="UP000191522">
    <property type="component" value="Unassembled WGS sequence"/>
</dbReference>
<evidence type="ECO:0000313" key="2">
    <source>
        <dbReference type="EMBL" id="OQD77438.1"/>
    </source>
</evidence>
<evidence type="ECO:0000256" key="1">
    <source>
        <dbReference type="SAM" id="MobiDB-lite"/>
    </source>
</evidence>
<evidence type="ECO:0000313" key="3">
    <source>
        <dbReference type="Proteomes" id="UP000191522"/>
    </source>
</evidence>
<gene>
    <name evidence="2" type="ORF">PENDEC_c002G05046</name>
</gene>
<feature type="region of interest" description="Disordered" evidence="1">
    <location>
        <begin position="37"/>
        <end position="61"/>
    </location>
</feature>
<organism evidence="2 3">
    <name type="scientific">Penicillium decumbens</name>
    <dbReference type="NCBI Taxonomy" id="69771"/>
    <lineage>
        <taxon>Eukaryota</taxon>
        <taxon>Fungi</taxon>
        <taxon>Dikarya</taxon>
        <taxon>Ascomycota</taxon>
        <taxon>Pezizomycotina</taxon>
        <taxon>Eurotiomycetes</taxon>
        <taxon>Eurotiomycetidae</taxon>
        <taxon>Eurotiales</taxon>
        <taxon>Aspergillaceae</taxon>
        <taxon>Penicillium</taxon>
    </lineage>
</organism>